<accession>S7P8F3</accession>
<evidence type="ECO:0000313" key="3">
    <source>
        <dbReference type="Proteomes" id="UP000052978"/>
    </source>
</evidence>
<name>S7P8F3_MYOBR</name>
<sequence>MLEAQEGHFQALAEPTDLLPQEQYHRWADVACRQLEISWRWERSCSVSKGRGSGCRTQAVLSLLQEAQRLGELPPPGDTKGQLRHLREHQAFQAEVQAHEEVIMSVAEGVMVSLGDLGQNHEHCLPLLKQLRELQGVWAGAALVQALDCVQRLLWKREKLAQEMGPIQARLAVCGWAWRWGPGKAGGGPGASGPREPAGSTQLLLLRAPGAGTPLSKACFPHGPWRGRRAASAREVPWRPQPQPQQQEMVDRWRQLRSRAQKWCEPQCPC</sequence>
<evidence type="ECO:0000313" key="2">
    <source>
        <dbReference type="EMBL" id="EPQ03997.1"/>
    </source>
</evidence>
<dbReference type="SUPFAM" id="SSF46966">
    <property type="entry name" value="Spectrin repeat"/>
    <property type="match status" value="1"/>
</dbReference>
<feature type="region of interest" description="Disordered" evidence="1">
    <location>
        <begin position="230"/>
        <end position="249"/>
    </location>
</feature>
<dbReference type="Proteomes" id="UP000052978">
    <property type="component" value="Unassembled WGS sequence"/>
</dbReference>
<dbReference type="eggNOG" id="KOG0517">
    <property type="taxonomic scope" value="Eukaryota"/>
</dbReference>
<evidence type="ECO:0000256" key="1">
    <source>
        <dbReference type="SAM" id="MobiDB-lite"/>
    </source>
</evidence>
<organism evidence="2 3">
    <name type="scientific">Myotis brandtii</name>
    <name type="common">Brandt's bat</name>
    <dbReference type="NCBI Taxonomy" id="109478"/>
    <lineage>
        <taxon>Eukaryota</taxon>
        <taxon>Metazoa</taxon>
        <taxon>Chordata</taxon>
        <taxon>Craniata</taxon>
        <taxon>Vertebrata</taxon>
        <taxon>Euteleostomi</taxon>
        <taxon>Mammalia</taxon>
        <taxon>Eutheria</taxon>
        <taxon>Laurasiatheria</taxon>
        <taxon>Chiroptera</taxon>
        <taxon>Yangochiroptera</taxon>
        <taxon>Vespertilionidae</taxon>
        <taxon>Myotis</taxon>
    </lineage>
</organism>
<gene>
    <name evidence="2" type="ORF">D623_10023849</name>
</gene>
<dbReference type="EMBL" id="KE161462">
    <property type="protein sequence ID" value="EPQ03997.1"/>
    <property type="molecule type" value="Genomic_DNA"/>
</dbReference>
<reference evidence="2 3" key="1">
    <citation type="journal article" date="2013" name="Nat. Commun.">
        <title>Genome analysis reveals insights into physiology and longevity of the Brandt's bat Myotis brandtii.</title>
        <authorList>
            <person name="Seim I."/>
            <person name="Fang X."/>
            <person name="Xiong Z."/>
            <person name="Lobanov A.V."/>
            <person name="Huang Z."/>
            <person name="Ma S."/>
            <person name="Feng Y."/>
            <person name="Turanov A.A."/>
            <person name="Zhu Y."/>
            <person name="Lenz T.L."/>
            <person name="Gerashchenko M.V."/>
            <person name="Fan D."/>
            <person name="Hee Yim S."/>
            <person name="Yao X."/>
            <person name="Jordan D."/>
            <person name="Xiong Y."/>
            <person name="Ma Y."/>
            <person name="Lyapunov A.N."/>
            <person name="Chen G."/>
            <person name="Kulakova O.I."/>
            <person name="Sun Y."/>
            <person name="Lee S.G."/>
            <person name="Bronson R.T."/>
            <person name="Moskalev A.A."/>
            <person name="Sunyaev S.R."/>
            <person name="Zhang G."/>
            <person name="Krogh A."/>
            <person name="Wang J."/>
            <person name="Gladyshev V.N."/>
        </authorList>
    </citation>
    <scope>NUCLEOTIDE SEQUENCE [LARGE SCALE GENOMIC DNA]</scope>
</reference>
<keyword evidence="3" id="KW-1185">Reference proteome</keyword>
<dbReference type="AlphaFoldDB" id="S7P8F3"/>
<proteinExistence type="predicted"/>
<protein>
    <submittedName>
        <fullName evidence="2">Spectrin beta chain, brain 4</fullName>
    </submittedName>
</protein>